<reference evidence="1 2" key="1">
    <citation type="submission" date="2024-11" db="EMBL/GenBank/DDBJ databases">
        <title>A near-complete genome assembly of Cinchona calisaya.</title>
        <authorList>
            <person name="Lian D.C."/>
            <person name="Zhao X.W."/>
            <person name="Wei L."/>
        </authorList>
    </citation>
    <scope>NUCLEOTIDE SEQUENCE [LARGE SCALE GENOMIC DNA]</scope>
    <source>
        <tissue evidence="1">Nenye</tissue>
    </source>
</reference>
<dbReference type="AlphaFoldDB" id="A0ABD3AS80"/>
<sequence>MGVQERTGNWSWGHLNFILSEEDENPEFWMPLVNPCQKVEISLCTATRLMKRKTKMKGELVVILVDTELEILIRTEVEQLFQQKWQTKLLGLDYEIQYRRGVKNSAANALSRKDFLAEEHYQLLAIATIQPKWIQEVWWQWLEWVEEMVAIRMGVRGKWAGSGWSWWKGWLLADEEGRFERMKESREGEEVEMNRVGGGADYLLRLRGRVEGMAIDERRRRGEGKG</sequence>
<comment type="caution">
    <text evidence="1">The sequence shown here is derived from an EMBL/GenBank/DDBJ whole genome shotgun (WGS) entry which is preliminary data.</text>
</comment>
<protein>
    <submittedName>
        <fullName evidence="1">Uncharacterized protein</fullName>
    </submittedName>
</protein>
<organism evidence="1 2">
    <name type="scientific">Cinchona calisaya</name>
    <dbReference type="NCBI Taxonomy" id="153742"/>
    <lineage>
        <taxon>Eukaryota</taxon>
        <taxon>Viridiplantae</taxon>
        <taxon>Streptophyta</taxon>
        <taxon>Embryophyta</taxon>
        <taxon>Tracheophyta</taxon>
        <taxon>Spermatophyta</taxon>
        <taxon>Magnoliopsida</taxon>
        <taxon>eudicotyledons</taxon>
        <taxon>Gunneridae</taxon>
        <taxon>Pentapetalae</taxon>
        <taxon>asterids</taxon>
        <taxon>lamiids</taxon>
        <taxon>Gentianales</taxon>
        <taxon>Rubiaceae</taxon>
        <taxon>Cinchonoideae</taxon>
        <taxon>Cinchoneae</taxon>
        <taxon>Cinchona</taxon>
    </lineage>
</organism>
<gene>
    <name evidence="1" type="ORF">ACH5RR_002535</name>
</gene>
<accession>A0ABD3AS80</accession>
<proteinExistence type="predicted"/>
<dbReference type="EMBL" id="JBJUIK010000002">
    <property type="protein sequence ID" value="KAL3534074.1"/>
    <property type="molecule type" value="Genomic_DNA"/>
</dbReference>
<keyword evidence="2" id="KW-1185">Reference proteome</keyword>
<name>A0ABD3AS80_9GENT</name>
<dbReference type="Proteomes" id="UP001630127">
    <property type="component" value="Unassembled WGS sequence"/>
</dbReference>
<evidence type="ECO:0000313" key="2">
    <source>
        <dbReference type="Proteomes" id="UP001630127"/>
    </source>
</evidence>
<evidence type="ECO:0000313" key="1">
    <source>
        <dbReference type="EMBL" id="KAL3534074.1"/>
    </source>
</evidence>